<dbReference type="Gene3D" id="1.20.1560.10">
    <property type="entry name" value="ABC transporter type 1, transmembrane domain"/>
    <property type="match status" value="1"/>
</dbReference>
<dbReference type="PANTHER" id="PTHR11384">
    <property type="entry name" value="ATP-BINDING CASSETTE, SUB-FAMILY D MEMBER"/>
    <property type="match status" value="1"/>
</dbReference>
<dbReference type="RefSeq" id="WP_189502375.1">
    <property type="nucleotide sequence ID" value="NZ_BMZQ01000001.1"/>
</dbReference>
<dbReference type="InterPro" id="IPR027417">
    <property type="entry name" value="P-loop_NTPase"/>
</dbReference>
<reference evidence="8" key="2">
    <citation type="submission" date="2020-09" db="EMBL/GenBank/DDBJ databases">
        <authorList>
            <person name="Sun Q."/>
            <person name="Kim S."/>
        </authorList>
    </citation>
    <scope>NUCLEOTIDE SEQUENCE</scope>
    <source>
        <strain evidence="8">KCTC 42249</strain>
    </source>
</reference>
<dbReference type="GO" id="GO:0005524">
    <property type="term" value="F:ATP binding"/>
    <property type="evidence" value="ECO:0007669"/>
    <property type="project" value="InterPro"/>
</dbReference>
<evidence type="ECO:0000256" key="3">
    <source>
        <dbReference type="ARBA" id="ARBA00022692"/>
    </source>
</evidence>
<feature type="transmembrane region" description="Helical" evidence="6">
    <location>
        <begin position="58"/>
        <end position="78"/>
    </location>
</feature>
<comment type="caution">
    <text evidence="8">The sequence shown here is derived from an EMBL/GenBank/DDBJ whole genome shotgun (WGS) entry which is preliminary data.</text>
</comment>
<evidence type="ECO:0000259" key="7">
    <source>
        <dbReference type="PROSITE" id="PS50929"/>
    </source>
</evidence>
<dbReference type="InterPro" id="IPR050835">
    <property type="entry name" value="ABC_transporter_sub-D"/>
</dbReference>
<proteinExistence type="predicted"/>
<organism evidence="8 9">
    <name type="scientific">Tianweitania populi</name>
    <dbReference type="NCBI Taxonomy" id="1607949"/>
    <lineage>
        <taxon>Bacteria</taxon>
        <taxon>Pseudomonadati</taxon>
        <taxon>Pseudomonadota</taxon>
        <taxon>Alphaproteobacteria</taxon>
        <taxon>Hyphomicrobiales</taxon>
        <taxon>Phyllobacteriaceae</taxon>
        <taxon>Tianweitania</taxon>
    </lineage>
</organism>
<sequence>MLRAFWHSAARTRILLLTGALLSVILLTVFAQLELNRWNVPFYNALERRSLPDFVKQLQVFFAIVAVLLVLNVGQSWLNQMMALSLREGLTNDLVDQWLRRKRAIRLASSSPFGVNPDQRLHEDARNLSDMSTSLSIGMVQATILLVSFVGVLWNTSGDLVLPIGGYRIAIPGYMVWAAVLYAGTASVLTSVVGRRLVGLNESRSAREADLRAILMRTSESLAVISIADGQERERRRIGERIVSLLRVFRELAWAQTRLTWVSSGFGWLAQIVPLVVAAPAYFSGALSFGGLMMAAGAFSQVNAALQWYVTNFGMISNWRATLMRVSTFRQALNEMDISASSKACIAYRVGEKSTFSINGFRATVDPQAAYSASLRLETDRLDIALGERVMIASSSVQEQRIFFHALSGDWPWGRGEVVYPESRDLRFVARAGQLPAGTLAELLCYPHAPADFGRDGLLDALQEVGLGRLQKALDTSSAWSQVLDREDQTRLAFASLLILRPRFIIFDDVFEDLDDDACDALTAFLERMADRTLIYVGQSELFRKVFDPQVVKLERTEETVAV</sequence>
<evidence type="ECO:0000313" key="9">
    <source>
        <dbReference type="Proteomes" id="UP000630142"/>
    </source>
</evidence>
<keyword evidence="5 6" id="KW-0472">Membrane</keyword>
<name>A0A8J3DNI6_9HYPH</name>
<accession>A0A8J3DNI6</accession>
<keyword evidence="9" id="KW-1185">Reference proteome</keyword>
<evidence type="ECO:0000256" key="1">
    <source>
        <dbReference type="ARBA" id="ARBA00004651"/>
    </source>
</evidence>
<protein>
    <submittedName>
        <fullName evidence="8">ABC transporter permease</fullName>
    </submittedName>
</protein>
<evidence type="ECO:0000256" key="6">
    <source>
        <dbReference type="SAM" id="Phobius"/>
    </source>
</evidence>
<keyword evidence="2" id="KW-0813">Transport</keyword>
<dbReference type="GO" id="GO:0140359">
    <property type="term" value="F:ABC-type transporter activity"/>
    <property type="evidence" value="ECO:0007669"/>
    <property type="project" value="InterPro"/>
</dbReference>
<dbReference type="EMBL" id="BMZQ01000001">
    <property type="protein sequence ID" value="GHD09985.1"/>
    <property type="molecule type" value="Genomic_DNA"/>
</dbReference>
<evidence type="ECO:0000313" key="8">
    <source>
        <dbReference type="EMBL" id="GHD09985.1"/>
    </source>
</evidence>
<dbReference type="SUPFAM" id="SSF90123">
    <property type="entry name" value="ABC transporter transmembrane region"/>
    <property type="match status" value="1"/>
</dbReference>
<dbReference type="InterPro" id="IPR036640">
    <property type="entry name" value="ABC1_TM_sf"/>
</dbReference>
<comment type="subcellular location">
    <subcellularLocation>
        <location evidence="1">Cell membrane</location>
        <topology evidence="1">Multi-pass membrane protein</topology>
    </subcellularLocation>
</comment>
<dbReference type="Gene3D" id="3.40.50.300">
    <property type="entry name" value="P-loop containing nucleotide triphosphate hydrolases"/>
    <property type="match status" value="1"/>
</dbReference>
<feature type="transmembrane region" description="Helical" evidence="6">
    <location>
        <begin position="135"/>
        <end position="154"/>
    </location>
</feature>
<dbReference type="InterPro" id="IPR011527">
    <property type="entry name" value="ABC1_TM_dom"/>
</dbReference>
<evidence type="ECO:0000256" key="2">
    <source>
        <dbReference type="ARBA" id="ARBA00022448"/>
    </source>
</evidence>
<gene>
    <name evidence="8" type="ORF">GCM10016234_11300</name>
</gene>
<evidence type="ECO:0000256" key="5">
    <source>
        <dbReference type="ARBA" id="ARBA00023136"/>
    </source>
</evidence>
<dbReference type="SUPFAM" id="SSF52540">
    <property type="entry name" value="P-loop containing nucleoside triphosphate hydrolases"/>
    <property type="match status" value="1"/>
</dbReference>
<dbReference type="Pfam" id="PF06472">
    <property type="entry name" value="ABC_membrane_2"/>
    <property type="match status" value="1"/>
</dbReference>
<reference evidence="8" key="1">
    <citation type="journal article" date="2014" name="Int. J. Syst. Evol. Microbiol.">
        <title>Complete genome sequence of Corynebacterium casei LMG S-19264T (=DSM 44701T), isolated from a smear-ripened cheese.</title>
        <authorList>
            <consortium name="US DOE Joint Genome Institute (JGI-PGF)"/>
            <person name="Walter F."/>
            <person name="Albersmeier A."/>
            <person name="Kalinowski J."/>
            <person name="Ruckert C."/>
        </authorList>
    </citation>
    <scope>NUCLEOTIDE SEQUENCE</scope>
    <source>
        <strain evidence="8">KCTC 42249</strain>
    </source>
</reference>
<dbReference type="PANTHER" id="PTHR11384:SF59">
    <property type="entry name" value="LYSOSOMAL COBALAMIN TRANSPORTER ABCD4"/>
    <property type="match status" value="1"/>
</dbReference>
<feature type="domain" description="ABC transmembrane type-1" evidence="7">
    <location>
        <begin position="60"/>
        <end position="318"/>
    </location>
</feature>
<keyword evidence="4 6" id="KW-1133">Transmembrane helix</keyword>
<dbReference type="Proteomes" id="UP000630142">
    <property type="component" value="Unassembled WGS sequence"/>
</dbReference>
<dbReference type="AlphaFoldDB" id="A0A8J3DNI6"/>
<keyword evidence="3 6" id="KW-0812">Transmembrane</keyword>
<evidence type="ECO:0000256" key="4">
    <source>
        <dbReference type="ARBA" id="ARBA00022989"/>
    </source>
</evidence>
<dbReference type="GO" id="GO:0005886">
    <property type="term" value="C:plasma membrane"/>
    <property type="evidence" value="ECO:0007669"/>
    <property type="project" value="UniProtKB-SubCell"/>
</dbReference>
<dbReference type="PROSITE" id="PS50929">
    <property type="entry name" value="ABC_TM1F"/>
    <property type="match status" value="1"/>
</dbReference>
<feature type="transmembrane region" description="Helical" evidence="6">
    <location>
        <begin position="174"/>
        <end position="194"/>
    </location>
</feature>
<feature type="transmembrane region" description="Helical" evidence="6">
    <location>
        <begin position="259"/>
        <end position="283"/>
    </location>
</feature>